<evidence type="ECO:0000313" key="1">
    <source>
        <dbReference type="EMBL" id="SDD15972.1"/>
    </source>
</evidence>
<dbReference type="InterPro" id="IPR038477">
    <property type="entry name" value="ASST_N_sf"/>
</dbReference>
<dbReference type="Pfam" id="PF05935">
    <property type="entry name" value="Arylsulfotrans"/>
    <property type="match status" value="1"/>
</dbReference>
<sequence length="578" mass="63566">MARYTPSPWATQAAQRDRLMQLAAAHSFEDPCLVMDPFGRAPLSAVVCFHTDWPRSFTLEVAGLCRQTPRAKRHLIGVWGLPAGERTPVVLHDGAGDRTVLFAETPSIQGPAFSCDGDRADFFGVVFADGEKGPLAYDAAGRLRWCLTDPCSHVLAINRRGHFLTGAPLNPAPPHAGTAIWEIDPLGYLYREWRFGAGFSDDLLEIADGSLLVIGGDPGQGTVRNTLWKLLPDGHAQIFWQPDDQLRQLSQRTGQSGSDPVQLTSLYEDPEEGYIWVSAAALGMSFVLDPVTAACRQIFAERRLQGTFPEPAFCQVTYPADEYDPAALLPVPSGTVHLLSHRLAEGQGLPEVRLCTGLTCQSLWQGQNSSPVLNRLRPVDDAFLVHLGAVAKDNHPPAIYRAMEKAAVTSEGCLMRPDGKVLLEYSLAEAAADLRLFAPMTLKALNEEAVGILGSWQMPLQVDVALPVSAEEEGLDDCHGTIFQYGDALYVKASFYQGEAVALRLAQEDHTEWYYLPTNRRPYGSEWRYSVNEGIERPIIWRVPLADKTGRWTLALWVDGTLLHDRPIDLYAEAPGKG</sequence>
<dbReference type="RefSeq" id="WP_091791003.1">
    <property type="nucleotide sequence ID" value="NZ_FNAF01000001.1"/>
</dbReference>
<protein>
    <submittedName>
        <fullName evidence="1">Arylsulfotransferase (ASST)</fullName>
    </submittedName>
</protein>
<keyword evidence="1" id="KW-0808">Transferase</keyword>
<name>A0A1G6SGC7_PEPNI</name>
<keyword evidence="2" id="KW-1185">Reference proteome</keyword>
<dbReference type="EMBL" id="FNAF01000001">
    <property type="protein sequence ID" value="SDD15972.1"/>
    <property type="molecule type" value="Genomic_DNA"/>
</dbReference>
<gene>
    <name evidence="1" type="ORF">SAMN04489866_101327</name>
</gene>
<organism evidence="1 2">
    <name type="scientific">Peptococcus niger</name>
    <dbReference type="NCBI Taxonomy" id="2741"/>
    <lineage>
        <taxon>Bacteria</taxon>
        <taxon>Bacillati</taxon>
        <taxon>Bacillota</taxon>
        <taxon>Clostridia</taxon>
        <taxon>Eubacteriales</taxon>
        <taxon>Peptococcaceae</taxon>
        <taxon>Peptococcus</taxon>
    </lineage>
</organism>
<dbReference type="STRING" id="2741.SAMN04489866_101327"/>
<reference evidence="1 2" key="1">
    <citation type="submission" date="2016-10" db="EMBL/GenBank/DDBJ databases">
        <authorList>
            <person name="de Groot N.N."/>
        </authorList>
    </citation>
    <scope>NUCLEOTIDE SEQUENCE [LARGE SCALE GENOMIC DNA]</scope>
    <source>
        <strain evidence="1 2">DSM 20475</strain>
    </source>
</reference>
<dbReference type="InterPro" id="IPR010262">
    <property type="entry name" value="Arylsulfotransferase_bact"/>
</dbReference>
<dbReference type="GO" id="GO:0004062">
    <property type="term" value="F:aryl sulfotransferase activity"/>
    <property type="evidence" value="ECO:0007669"/>
    <property type="project" value="InterPro"/>
</dbReference>
<proteinExistence type="predicted"/>
<dbReference type="Gene3D" id="2.60.40.3100">
    <property type="entry name" value="Arylsulphate sulphotransferase monomer, N-terminal domain"/>
    <property type="match status" value="1"/>
</dbReference>
<dbReference type="Proteomes" id="UP000198995">
    <property type="component" value="Unassembled WGS sequence"/>
</dbReference>
<dbReference type="AlphaFoldDB" id="A0A1G6SGC7"/>
<evidence type="ECO:0000313" key="2">
    <source>
        <dbReference type="Proteomes" id="UP000198995"/>
    </source>
</evidence>
<dbReference type="OrthoDB" id="2034339at2"/>
<accession>A0A1G6SGC7</accession>